<evidence type="ECO:0000313" key="2">
    <source>
        <dbReference type="EMBL" id="GIG20656.1"/>
    </source>
</evidence>
<keyword evidence="3" id="KW-1185">Reference proteome</keyword>
<dbReference type="EMBL" id="BONK01000004">
    <property type="protein sequence ID" value="GIG20656.1"/>
    <property type="molecule type" value="Genomic_DNA"/>
</dbReference>
<feature type="region of interest" description="Disordered" evidence="1">
    <location>
        <begin position="92"/>
        <end position="111"/>
    </location>
</feature>
<name>A0A919P2W5_9CELL</name>
<accession>A0A919P2W5</accession>
<proteinExistence type="predicted"/>
<organism evidence="2 3">
    <name type="scientific">Cellulomonas chitinilytica</name>
    <dbReference type="NCBI Taxonomy" id="398759"/>
    <lineage>
        <taxon>Bacteria</taxon>
        <taxon>Bacillati</taxon>
        <taxon>Actinomycetota</taxon>
        <taxon>Actinomycetes</taxon>
        <taxon>Micrococcales</taxon>
        <taxon>Cellulomonadaceae</taxon>
        <taxon>Cellulomonas</taxon>
    </lineage>
</organism>
<evidence type="ECO:0000313" key="3">
    <source>
        <dbReference type="Proteomes" id="UP000632740"/>
    </source>
</evidence>
<dbReference type="AlphaFoldDB" id="A0A919P2W5"/>
<protein>
    <submittedName>
        <fullName evidence="2">Uncharacterized protein</fullName>
    </submittedName>
</protein>
<dbReference type="Proteomes" id="UP000632740">
    <property type="component" value="Unassembled WGS sequence"/>
</dbReference>
<reference evidence="2" key="1">
    <citation type="submission" date="2021-01" db="EMBL/GenBank/DDBJ databases">
        <title>Whole genome shotgun sequence of Cellulomonas chitinilytica NBRC 110799.</title>
        <authorList>
            <person name="Komaki H."/>
            <person name="Tamura T."/>
        </authorList>
    </citation>
    <scope>NUCLEOTIDE SEQUENCE</scope>
    <source>
        <strain evidence="2">NBRC 110799</strain>
    </source>
</reference>
<evidence type="ECO:0000256" key="1">
    <source>
        <dbReference type="SAM" id="MobiDB-lite"/>
    </source>
</evidence>
<sequence length="152" mass="16771">MQITEVFHPSPAGRMGGSCAIGSWQDAERAAEIFMRTHLGYWDAHVTNQGADAGTPATAYAEQVGIALFSYDAQGTFWACSSTARRLLADARANRTDSTRPPAERPTGDEARALVREMWGRRERERERARVEMVNRRSTELGSRADEPAGEA</sequence>
<feature type="region of interest" description="Disordered" evidence="1">
    <location>
        <begin position="119"/>
        <end position="152"/>
    </location>
</feature>
<comment type="caution">
    <text evidence="2">The sequence shown here is derived from an EMBL/GenBank/DDBJ whole genome shotgun (WGS) entry which is preliminary data.</text>
</comment>
<dbReference type="RefSeq" id="WP_203750389.1">
    <property type="nucleotide sequence ID" value="NZ_BONK01000004.1"/>
</dbReference>
<gene>
    <name evidence="2" type="ORF">Cch01nite_13800</name>
</gene>